<dbReference type="AlphaFoldDB" id="A0A5N5WKS0"/>
<reference evidence="1 2" key="1">
    <citation type="submission" date="2019-04" db="EMBL/GenBank/DDBJ databases">
        <title>Friends and foes A comparative genomics study of 23 Aspergillus species from section Flavi.</title>
        <authorList>
            <consortium name="DOE Joint Genome Institute"/>
            <person name="Kjaerbolling I."/>
            <person name="Vesth T."/>
            <person name="Frisvad J.C."/>
            <person name="Nybo J.L."/>
            <person name="Theobald S."/>
            <person name="Kildgaard S."/>
            <person name="Isbrandt T."/>
            <person name="Kuo A."/>
            <person name="Sato A."/>
            <person name="Lyhne E.K."/>
            <person name="Kogle M.E."/>
            <person name="Wiebenga A."/>
            <person name="Kun R.S."/>
            <person name="Lubbers R.J."/>
            <person name="Makela M.R."/>
            <person name="Barry K."/>
            <person name="Chovatia M."/>
            <person name="Clum A."/>
            <person name="Daum C."/>
            <person name="Haridas S."/>
            <person name="He G."/>
            <person name="LaButti K."/>
            <person name="Lipzen A."/>
            <person name="Mondo S."/>
            <person name="Riley R."/>
            <person name="Salamov A."/>
            <person name="Simmons B.A."/>
            <person name="Magnuson J.K."/>
            <person name="Henrissat B."/>
            <person name="Mortensen U.H."/>
            <person name="Larsen T.O."/>
            <person name="Devries R.P."/>
            <person name="Grigoriev I.V."/>
            <person name="Machida M."/>
            <person name="Baker S.E."/>
            <person name="Andersen M.R."/>
        </authorList>
    </citation>
    <scope>NUCLEOTIDE SEQUENCE [LARGE SCALE GENOMIC DNA]</scope>
    <source>
        <strain evidence="1 2">CBS 151.66</strain>
    </source>
</reference>
<evidence type="ECO:0008006" key="3">
    <source>
        <dbReference type="Google" id="ProtNLM"/>
    </source>
</evidence>
<dbReference type="OrthoDB" id="10256055at2759"/>
<name>A0A5N5WKS0_9EURO</name>
<gene>
    <name evidence="1" type="ORF">BDV29DRAFT_196083</name>
</gene>
<protein>
    <recommendedName>
        <fullName evidence="3">Fe2OG dioxygenase domain-containing protein</fullName>
    </recommendedName>
</protein>
<dbReference type="PANTHER" id="PTHR41677">
    <property type="entry name" value="YALI0B19030P"/>
    <property type="match status" value="1"/>
</dbReference>
<organism evidence="1 2">
    <name type="scientific">Aspergillus leporis</name>
    <dbReference type="NCBI Taxonomy" id="41062"/>
    <lineage>
        <taxon>Eukaryota</taxon>
        <taxon>Fungi</taxon>
        <taxon>Dikarya</taxon>
        <taxon>Ascomycota</taxon>
        <taxon>Pezizomycotina</taxon>
        <taxon>Eurotiomycetes</taxon>
        <taxon>Eurotiomycetidae</taxon>
        <taxon>Eurotiales</taxon>
        <taxon>Aspergillaceae</taxon>
        <taxon>Aspergillus</taxon>
        <taxon>Aspergillus subgen. Circumdati</taxon>
    </lineage>
</organism>
<evidence type="ECO:0000313" key="1">
    <source>
        <dbReference type="EMBL" id="KAB8067904.1"/>
    </source>
</evidence>
<keyword evidence="2" id="KW-1185">Reference proteome</keyword>
<evidence type="ECO:0000313" key="2">
    <source>
        <dbReference type="Proteomes" id="UP000326565"/>
    </source>
</evidence>
<dbReference type="EMBL" id="ML732433">
    <property type="protein sequence ID" value="KAB8067904.1"/>
    <property type="molecule type" value="Genomic_DNA"/>
</dbReference>
<dbReference type="PANTHER" id="PTHR41677:SF1">
    <property type="entry name" value="FE2OG DIOXYGENASE DOMAIN-CONTAINING PROTEIN"/>
    <property type="match status" value="1"/>
</dbReference>
<sequence>MSERILFDRDNLHRYRCLPVSSAQQQKSATRPSNPLRQSLIQNAKVAKKETFDPARHLNFQPPKSIYTMEQIGLKGHGISPHAATEPFPLFTQEAIAQMRAEIFSDEVLAEGQYSSTFNKNLVRGMGPPRAPFTYAAWKSPEVLVRISEVAGIDLVPSIDFEIANINISVRDENANVEHTVELVSDQELPAVAWHYDSFPFVCVTMLSDCTGMIGGETALRMPNGDIMKFRGPAMGTAVVMQGRYIEHQALKALGGRERISMVTFLPKSPLIKDETVLVGLRGISDLSQLYTQYTKYRLEILEERIPHMLKKEREREITKRPFDVQDIFLLCKGV</sequence>
<accession>A0A5N5WKS0</accession>
<dbReference type="Proteomes" id="UP000326565">
    <property type="component" value="Unassembled WGS sequence"/>
</dbReference>
<proteinExistence type="predicted"/>